<name>A0ABR3AGG8_9AGAR</name>
<dbReference type="PROSITE" id="PS01162">
    <property type="entry name" value="QOR_ZETA_CRYSTAL"/>
    <property type="match status" value="1"/>
</dbReference>
<accession>A0ABR3AGG8</accession>
<comment type="caution">
    <text evidence="2">The sequence shown here is derived from an EMBL/GenBank/DDBJ whole genome shotgun (WGS) entry which is preliminary data.</text>
</comment>
<dbReference type="SUPFAM" id="SSF51735">
    <property type="entry name" value="NAD(P)-binding Rossmann-fold domains"/>
    <property type="match status" value="1"/>
</dbReference>
<keyword evidence="3" id="KW-1185">Reference proteome</keyword>
<sequence length="228" mass="23960">MRAVVVKELAHHTKIPITRDAPEPTPSAGQVIVDVYSTGLNFFDASQILQAQGKHQSKPALPFVLGTEFAGRISQSSPIPEGCPFKRGDRVFGAGQGAFADKIAVPVDALIPLPDTLNYDEGAGLYVTFPTSYEGLVGRANMQPGEWILVTAAAGGVGICAVQLAKGESPFLVIAAAGSEDKMEVAKRYGGADYVVNYSKPGWQKEVSKITGGKGVDVVYDPVGVIQG</sequence>
<dbReference type="InterPro" id="IPR020843">
    <property type="entry name" value="ER"/>
</dbReference>
<dbReference type="InterPro" id="IPR013154">
    <property type="entry name" value="ADH-like_N"/>
</dbReference>
<dbReference type="Gene3D" id="3.40.50.720">
    <property type="entry name" value="NAD(P)-binding Rossmann-like Domain"/>
    <property type="match status" value="1"/>
</dbReference>
<dbReference type="Pfam" id="PF00107">
    <property type="entry name" value="ADH_zinc_N"/>
    <property type="match status" value="1"/>
</dbReference>
<proteinExistence type="predicted"/>
<dbReference type="InterPro" id="IPR051397">
    <property type="entry name" value="Zn-ADH-like_protein"/>
</dbReference>
<dbReference type="EMBL" id="JBBXMP010000001">
    <property type="protein sequence ID" value="KAL0072409.1"/>
    <property type="molecule type" value="Genomic_DNA"/>
</dbReference>
<evidence type="ECO:0000259" key="1">
    <source>
        <dbReference type="SMART" id="SM00829"/>
    </source>
</evidence>
<dbReference type="Gene3D" id="3.90.180.10">
    <property type="entry name" value="Medium-chain alcohol dehydrogenases, catalytic domain"/>
    <property type="match status" value="1"/>
</dbReference>
<dbReference type="PANTHER" id="PTHR43677">
    <property type="entry name" value="SHORT-CHAIN DEHYDROGENASE/REDUCTASE"/>
    <property type="match status" value="1"/>
</dbReference>
<evidence type="ECO:0000313" key="3">
    <source>
        <dbReference type="Proteomes" id="UP001437256"/>
    </source>
</evidence>
<dbReference type="Pfam" id="PF08240">
    <property type="entry name" value="ADH_N"/>
    <property type="match status" value="1"/>
</dbReference>
<dbReference type="InterPro" id="IPR036291">
    <property type="entry name" value="NAD(P)-bd_dom_sf"/>
</dbReference>
<organism evidence="2 3">
    <name type="scientific">Marasmius tenuissimus</name>
    <dbReference type="NCBI Taxonomy" id="585030"/>
    <lineage>
        <taxon>Eukaryota</taxon>
        <taxon>Fungi</taxon>
        <taxon>Dikarya</taxon>
        <taxon>Basidiomycota</taxon>
        <taxon>Agaricomycotina</taxon>
        <taxon>Agaricomycetes</taxon>
        <taxon>Agaricomycetidae</taxon>
        <taxon>Agaricales</taxon>
        <taxon>Marasmiineae</taxon>
        <taxon>Marasmiaceae</taxon>
        <taxon>Marasmius</taxon>
    </lineage>
</organism>
<dbReference type="Proteomes" id="UP001437256">
    <property type="component" value="Unassembled WGS sequence"/>
</dbReference>
<dbReference type="InterPro" id="IPR013149">
    <property type="entry name" value="ADH-like_C"/>
</dbReference>
<reference evidence="2 3" key="1">
    <citation type="submission" date="2024-05" db="EMBL/GenBank/DDBJ databases">
        <title>A draft genome resource for the thread blight pathogen Marasmius tenuissimus strain MS-2.</title>
        <authorList>
            <person name="Yulfo-Soto G.E."/>
            <person name="Baruah I.K."/>
            <person name="Amoako-Attah I."/>
            <person name="Bukari Y."/>
            <person name="Meinhardt L.W."/>
            <person name="Bailey B.A."/>
            <person name="Cohen S.P."/>
        </authorList>
    </citation>
    <scope>NUCLEOTIDE SEQUENCE [LARGE SCALE GENOMIC DNA]</scope>
    <source>
        <strain evidence="2 3">MS-2</strain>
    </source>
</reference>
<gene>
    <name evidence="2" type="ORF">AAF712_000172</name>
</gene>
<dbReference type="SMART" id="SM00829">
    <property type="entry name" value="PKS_ER"/>
    <property type="match status" value="1"/>
</dbReference>
<feature type="domain" description="Enoyl reductase (ER)" evidence="1">
    <location>
        <begin position="8"/>
        <end position="228"/>
    </location>
</feature>
<evidence type="ECO:0000313" key="2">
    <source>
        <dbReference type="EMBL" id="KAL0072409.1"/>
    </source>
</evidence>
<dbReference type="SUPFAM" id="SSF50129">
    <property type="entry name" value="GroES-like"/>
    <property type="match status" value="1"/>
</dbReference>
<dbReference type="InterPro" id="IPR011032">
    <property type="entry name" value="GroES-like_sf"/>
</dbReference>
<protein>
    <recommendedName>
        <fullName evidence="1">Enoyl reductase (ER) domain-containing protein</fullName>
    </recommendedName>
</protein>
<dbReference type="PANTHER" id="PTHR43677:SF4">
    <property type="entry name" value="QUINONE OXIDOREDUCTASE-LIKE PROTEIN 2"/>
    <property type="match status" value="1"/>
</dbReference>
<dbReference type="InterPro" id="IPR002364">
    <property type="entry name" value="Quin_OxRdtase/zeta-crystal_CS"/>
</dbReference>